<dbReference type="OrthoDB" id="18996at2759"/>
<dbReference type="Pfam" id="PF04248">
    <property type="entry name" value="NTP_transf_9"/>
    <property type="match status" value="2"/>
</dbReference>
<evidence type="ECO:0000313" key="2">
    <source>
        <dbReference type="EMBL" id="KZT22052.1"/>
    </source>
</evidence>
<dbReference type="InParanoid" id="A0A165Q804"/>
<keyword evidence="3" id="KW-1185">Reference proteome</keyword>
<feature type="non-terminal residue" evidence="2">
    <location>
        <position position="235"/>
    </location>
</feature>
<feature type="domain" description="DUF427" evidence="1">
    <location>
        <begin position="9"/>
        <end position="53"/>
    </location>
</feature>
<gene>
    <name evidence="2" type="ORF">NEOLEDRAFT_1024263</name>
</gene>
<accession>A0A165Q804</accession>
<dbReference type="EMBL" id="KV425600">
    <property type="protein sequence ID" value="KZT22052.1"/>
    <property type="molecule type" value="Genomic_DNA"/>
</dbReference>
<feature type="non-terminal residue" evidence="2">
    <location>
        <position position="1"/>
    </location>
</feature>
<dbReference type="AlphaFoldDB" id="A0A165Q804"/>
<evidence type="ECO:0000259" key="1">
    <source>
        <dbReference type="Pfam" id="PF04248"/>
    </source>
</evidence>
<sequence>YVETSPKRVRVFFNGACIVDTTAAKLVWEHAHYPVYYFPVHGVASQYLQQGAGQDDGVTVYDVVVDDKCAEGAVTTQAQLEGLLKIAPGTQKGAFRWLEEEWELKGHPRDPYKRVDVLPSSRHVRVEVDGVEVADSREPRLLFETHLITRYYIPRADVRADLLVDSQLTTYCPYKGTASYYNVKLPDGRKAENVVWYYPEPYPECADVKGCVAFYDEKVDVWVDGEKVPRPKTPF</sequence>
<dbReference type="Gene3D" id="2.170.150.40">
    <property type="entry name" value="Domain of unknown function (DUF427)"/>
    <property type="match status" value="2"/>
</dbReference>
<feature type="domain" description="DUF427" evidence="1">
    <location>
        <begin position="124"/>
        <end position="217"/>
    </location>
</feature>
<name>A0A165Q804_9AGAM</name>
<reference evidence="2 3" key="1">
    <citation type="journal article" date="2016" name="Mol. Biol. Evol.">
        <title>Comparative Genomics of Early-Diverging Mushroom-Forming Fungi Provides Insights into the Origins of Lignocellulose Decay Capabilities.</title>
        <authorList>
            <person name="Nagy L.G."/>
            <person name="Riley R."/>
            <person name="Tritt A."/>
            <person name="Adam C."/>
            <person name="Daum C."/>
            <person name="Floudas D."/>
            <person name="Sun H."/>
            <person name="Yadav J.S."/>
            <person name="Pangilinan J."/>
            <person name="Larsson K.H."/>
            <person name="Matsuura K."/>
            <person name="Barry K."/>
            <person name="Labutti K."/>
            <person name="Kuo R."/>
            <person name="Ohm R.A."/>
            <person name="Bhattacharya S.S."/>
            <person name="Shirouzu T."/>
            <person name="Yoshinaga Y."/>
            <person name="Martin F.M."/>
            <person name="Grigoriev I.V."/>
            <person name="Hibbett D.S."/>
        </authorList>
    </citation>
    <scope>NUCLEOTIDE SEQUENCE [LARGE SCALE GENOMIC DNA]</scope>
    <source>
        <strain evidence="2 3">HHB14362 ss-1</strain>
    </source>
</reference>
<evidence type="ECO:0000313" key="3">
    <source>
        <dbReference type="Proteomes" id="UP000076761"/>
    </source>
</evidence>
<organism evidence="2 3">
    <name type="scientific">Neolentinus lepideus HHB14362 ss-1</name>
    <dbReference type="NCBI Taxonomy" id="1314782"/>
    <lineage>
        <taxon>Eukaryota</taxon>
        <taxon>Fungi</taxon>
        <taxon>Dikarya</taxon>
        <taxon>Basidiomycota</taxon>
        <taxon>Agaricomycotina</taxon>
        <taxon>Agaricomycetes</taxon>
        <taxon>Gloeophyllales</taxon>
        <taxon>Gloeophyllaceae</taxon>
        <taxon>Neolentinus</taxon>
    </lineage>
</organism>
<protein>
    <submittedName>
        <fullName evidence="2">DUF427-domain-containing protein</fullName>
    </submittedName>
</protein>
<dbReference type="InterPro" id="IPR038694">
    <property type="entry name" value="DUF427_sf"/>
</dbReference>
<dbReference type="InterPro" id="IPR007361">
    <property type="entry name" value="DUF427"/>
</dbReference>
<proteinExistence type="predicted"/>
<dbReference type="PANTHER" id="PTHR34310:SF9">
    <property type="entry name" value="BLR5716 PROTEIN"/>
    <property type="match status" value="1"/>
</dbReference>
<dbReference type="Proteomes" id="UP000076761">
    <property type="component" value="Unassembled WGS sequence"/>
</dbReference>
<dbReference type="STRING" id="1314782.A0A165Q804"/>
<dbReference type="PANTHER" id="PTHR34310">
    <property type="entry name" value="DUF427 DOMAIN PROTEIN (AFU_ORTHOLOGUE AFUA_3G02220)"/>
    <property type="match status" value="1"/>
</dbReference>